<dbReference type="RefSeq" id="WP_126041325.1">
    <property type="nucleotide sequence ID" value="NZ_CP034438.1"/>
</dbReference>
<keyword evidence="1" id="KW-1133">Transmembrane helix</keyword>
<dbReference type="Proteomes" id="UP000270021">
    <property type="component" value="Chromosome"/>
</dbReference>
<feature type="transmembrane region" description="Helical" evidence="1">
    <location>
        <begin position="35"/>
        <end position="56"/>
    </location>
</feature>
<sequence>MAEKNMTKAERREAAREKARKLQEAEAKRAKRNRLITIGIILAAIALVGVVIWSIVSNGRDNGEDGAGRQEWDPVAVQVEPVVKDGTDITTGWSVIGDGAELAADSNRLDIYFDYMCTYCNDLEQFNGGDINDIIAEGDAEIVYHPVAILRNDFSAKGAAAFKYIAENSPEHLAAFHKNVFEETDAVLNNRASSLPDWGSIEDAARDAGVPEDIASTIEEEADLEWVNTATQAFLENYRGTPTVLLNGTETTAWAANDFPAMLGLAEPKATPTE</sequence>
<evidence type="ECO:0000259" key="2">
    <source>
        <dbReference type="Pfam" id="PF13462"/>
    </source>
</evidence>
<evidence type="ECO:0000313" key="3">
    <source>
        <dbReference type="EMBL" id="AZN30517.1"/>
    </source>
</evidence>
<keyword evidence="4" id="KW-1185">Reference proteome</keyword>
<feature type="domain" description="Thioredoxin-like fold" evidence="2">
    <location>
        <begin position="108"/>
        <end position="252"/>
    </location>
</feature>
<organism evidence="3 4">
    <name type="scientific">Flaviflexus salsibiostraticola</name>
    <dbReference type="NCBI Taxonomy" id="1282737"/>
    <lineage>
        <taxon>Bacteria</taxon>
        <taxon>Bacillati</taxon>
        <taxon>Actinomycetota</taxon>
        <taxon>Actinomycetes</taxon>
        <taxon>Actinomycetales</taxon>
        <taxon>Actinomycetaceae</taxon>
        <taxon>Flaviflexus</taxon>
    </lineage>
</organism>
<dbReference type="OrthoDB" id="117402at2"/>
<evidence type="ECO:0000313" key="4">
    <source>
        <dbReference type="Proteomes" id="UP000270021"/>
    </source>
</evidence>
<dbReference type="InterPro" id="IPR012336">
    <property type="entry name" value="Thioredoxin-like_fold"/>
</dbReference>
<dbReference type="AlphaFoldDB" id="A0A3S8ZAM6"/>
<dbReference type="CDD" id="cd02972">
    <property type="entry name" value="DsbA_family"/>
    <property type="match status" value="1"/>
</dbReference>
<reference evidence="3 4" key="1">
    <citation type="submission" date="2018-12" db="EMBL/GenBank/DDBJ databases">
        <title>Complete genome sequence of Flaviflexus salsibiostraticola KCTC 33148.</title>
        <authorList>
            <person name="Bae J.-W."/>
        </authorList>
    </citation>
    <scope>NUCLEOTIDE SEQUENCE [LARGE SCALE GENOMIC DNA]</scope>
    <source>
        <strain evidence="3 4">KCTC 33148</strain>
    </source>
</reference>
<dbReference type="InterPro" id="IPR036249">
    <property type="entry name" value="Thioredoxin-like_sf"/>
</dbReference>
<keyword evidence="1" id="KW-0472">Membrane</keyword>
<gene>
    <name evidence="3" type="ORF">EJO69_09515</name>
</gene>
<dbReference type="Gene3D" id="3.40.30.10">
    <property type="entry name" value="Glutaredoxin"/>
    <property type="match status" value="1"/>
</dbReference>
<accession>A0A3S8ZAM6</accession>
<protein>
    <recommendedName>
        <fullName evidence="2">Thioredoxin-like fold domain-containing protein</fullName>
    </recommendedName>
</protein>
<dbReference type="EMBL" id="CP034438">
    <property type="protein sequence ID" value="AZN30517.1"/>
    <property type="molecule type" value="Genomic_DNA"/>
</dbReference>
<name>A0A3S8ZAM6_9ACTO</name>
<proteinExistence type="predicted"/>
<keyword evidence="1" id="KW-0812">Transmembrane</keyword>
<dbReference type="KEGG" id="fsl:EJO69_09515"/>
<dbReference type="SUPFAM" id="SSF52833">
    <property type="entry name" value="Thioredoxin-like"/>
    <property type="match status" value="1"/>
</dbReference>
<dbReference type="Pfam" id="PF13462">
    <property type="entry name" value="Thioredoxin_4"/>
    <property type="match status" value="1"/>
</dbReference>
<evidence type="ECO:0000256" key="1">
    <source>
        <dbReference type="SAM" id="Phobius"/>
    </source>
</evidence>